<dbReference type="PANTHER" id="PTHR43581">
    <property type="entry name" value="ATP/GTP PHOSPHATASE"/>
    <property type="match status" value="1"/>
</dbReference>
<evidence type="ECO:0000313" key="3">
    <source>
        <dbReference type="EMBL" id="OBQ43490.1"/>
    </source>
</evidence>
<dbReference type="PANTHER" id="PTHR43581:SF2">
    <property type="entry name" value="EXCINUCLEASE ATPASE SUBUNIT"/>
    <property type="match status" value="1"/>
</dbReference>
<dbReference type="PATRIC" id="fig|1710896.3.peg.945"/>
<organism evidence="3 4">
    <name type="scientific">Aphanizomenon flos-aquae WA102</name>
    <dbReference type="NCBI Taxonomy" id="1710896"/>
    <lineage>
        <taxon>Bacteria</taxon>
        <taxon>Bacillati</taxon>
        <taxon>Cyanobacteriota</taxon>
        <taxon>Cyanophyceae</taxon>
        <taxon>Nostocales</taxon>
        <taxon>Aphanizomenonaceae</taxon>
        <taxon>Aphanizomenon</taxon>
    </lineage>
</organism>
<proteinExistence type="predicted"/>
<dbReference type="SUPFAM" id="SSF52540">
    <property type="entry name" value="P-loop containing nucleoside triphosphate hydrolases"/>
    <property type="match status" value="1"/>
</dbReference>
<dbReference type="Gene3D" id="3.40.50.300">
    <property type="entry name" value="P-loop containing nucleotide triphosphate hydrolases"/>
    <property type="match status" value="2"/>
</dbReference>
<evidence type="ECO:0000259" key="2">
    <source>
        <dbReference type="Pfam" id="PF13304"/>
    </source>
</evidence>
<comment type="caution">
    <text evidence="3">The sequence shown here is derived from an EMBL/GenBank/DDBJ whole genome shotgun (WGS) entry which is preliminary data.</text>
</comment>
<dbReference type="Proteomes" id="UP000092093">
    <property type="component" value="Unassembled WGS sequence"/>
</dbReference>
<gene>
    <name evidence="3" type="ORF">AN484_12170</name>
</gene>
<dbReference type="EMBL" id="LJOW01000052">
    <property type="protein sequence ID" value="OBQ43490.1"/>
    <property type="molecule type" value="Genomic_DNA"/>
</dbReference>
<keyword evidence="3" id="KW-0547">Nucleotide-binding</keyword>
<evidence type="ECO:0000313" key="4">
    <source>
        <dbReference type="Proteomes" id="UP000092093"/>
    </source>
</evidence>
<keyword evidence="3" id="KW-0067">ATP-binding</keyword>
<dbReference type="InterPro" id="IPR051396">
    <property type="entry name" value="Bact_Antivir_Def_Nuclease"/>
</dbReference>
<feature type="domain" description="ATPase AAA-type core" evidence="2">
    <location>
        <begin position="362"/>
        <end position="462"/>
    </location>
</feature>
<reference evidence="3 4" key="1">
    <citation type="submission" date="2015-09" db="EMBL/GenBank/DDBJ databases">
        <title>Aphanizomenon flos-aquae WA102.</title>
        <authorList>
            <person name="Driscoll C."/>
        </authorList>
    </citation>
    <scope>NUCLEOTIDE SEQUENCE [LARGE SCALE GENOMIC DNA]</scope>
    <source>
        <strain evidence="3">WA102</strain>
    </source>
</reference>
<keyword evidence="1" id="KW-0175">Coiled coil</keyword>
<dbReference type="Pfam" id="PF13304">
    <property type="entry name" value="AAA_21"/>
    <property type="match status" value="1"/>
</dbReference>
<dbReference type="GO" id="GO:0016887">
    <property type="term" value="F:ATP hydrolysis activity"/>
    <property type="evidence" value="ECO:0007669"/>
    <property type="project" value="InterPro"/>
</dbReference>
<dbReference type="GO" id="GO:0005524">
    <property type="term" value="F:ATP binding"/>
    <property type="evidence" value="ECO:0007669"/>
    <property type="project" value="UniProtKB-KW"/>
</dbReference>
<name>A0A1B7X2G9_APHFL</name>
<evidence type="ECO:0000256" key="1">
    <source>
        <dbReference type="SAM" id="Coils"/>
    </source>
</evidence>
<feature type="coiled-coil region" evidence="1">
    <location>
        <begin position="129"/>
        <end position="163"/>
    </location>
</feature>
<accession>A0A1B7X2G9</accession>
<dbReference type="InterPro" id="IPR027417">
    <property type="entry name" value="P-loop_NTPase"/>
</dbReference>
<dbReference type="AlphaFoldDB" id="A0A1B7X2G9"/>
<sequence length="487" mass="57104">MKLLQVQVPNFRVLKDVDIKFDRRFVPNIFPLGSLNGGGKSTLLQLVFVLLHCCTNPERKIFIKNLLHGFTLNDDSSDRVLAIIKIWDGEKEVEIKFLVCNNTYVENILNQDTECKNNEDWKLSNLEKLENITKRISKTEQDIEQLEEALDKLEMYEELEEDDNIRDQYFHNVMYDLMYNKVINPSNTPVIEKFKDYIQGIFDVLKINLDQLLQEKEKIVLEKISIYLHEKNIIYICNYSSEIDTEEKEFLLCEISDNLDINKARGWLDAISNKIFLAAPITQVFLFTSQTSRRLLFQQNGDRDYDSDLKLSKSKLPGFFTYDFAPVDLLIKVFTSVRDEDFRTAIETEGEYGKRYKELLAELNLLLANKKVNISTDFSKITFKLDTNNENIELYPEDLSHGELKRLTIYLWIKYNKIEDAIVLMDEIEIGFHPDWQYRIIPDLEQWSPSNQYILATHSYELCQALTPGHVRELEPKLIKSDKNISL</sequence>
<dbReference type="InterPro" id="IPR003959">
    <property type="entry name" value="ATPase_AAA_core"/>
</dbReference>
<protein>
    <submittedName>
        <fullName evidence="3">ATP-binding protein</fullName>
    </submittedName>
</protein>